<feature type="chain" id="PRO_5034213104" evidence="5">
    <location>
        <begin position="23"/>
        <end position="317"/>
    </location>
</feature>
<feature type="region of interest" description="Disordered" evidence="4">
    <location>
        <begin position="145"/>
        <end position="165"/>
    </location>
</feature>
<sequence length="317" mass="33396">MVRAAEILVLLAALGAAASSVANNYHDTCASDPAVGVIKIRPGKVKGRVSSSAKRHTCRFGCTRILSPVCGSDGTTYGNECALCAAACRQHSLYLACRGECPCPLPTDLDRGDIGLVVADDADAVGVALAAAAPTQEIEQHVQGLAHAATEQHQPRKGPKKLKKNPNPVIVIAGLDLSVATGAVTAGVLNNVSLDLRADMAPESNPVTQSAVWMVELYHKGRGRSPKQGLVHRALSPYQSGDSDAGRPLSIQGIDYEVDLRGKTCEDAAKICAHLKHQRTGKRRAKALGKPTSRVLRRCVKLKCRAGGSKHQQELGG</sequence>
<evidence type="ECO:0000313" key="7">
    <source>
        <dbReference type="Proteomes" id="UP000694845"/>
    </source>
</evidence>
<dbReference type="PROSITE" id="PS00282">
    <property type="entry name" value="KAZAL_1"/>
    <property type="match status" value="1"/>
</dbReference>
<name>A0A8B7YCV7_ACAPL</name>
<dbReference type="AlphaFoldDB" id="A0A8B7YCV7"/>
<dbReference type="KEGG" id="aplc:110979141"/>
<dbReference type="SMART" id="SM00280">
    <property type="entry name" value="KAZAL"/>
    <property type="match status" value="1"/>
</dbReference>
<dbReference type="RefSeq" id="XP_022090392.1">
    <property type="nucleotide sequence ID" value="XM_022234700.1"/>
</dbReference>
<dbReference type="OrthoDB" id="126772at2759"/>
<dbReference type="GeneID" id="110979141"/>
<dbReference type="InterPro" id="IPR036058">
    <property type="entry name" value="Kazal_dom_sf"/>
</dbReference>
<accession>A0A8B7YCV7</accession>
<keyword evidence="5" id="KW-0732">Signal</keyword>
<feature type="signal peptide" evidence="5">
    <location>
        <begin position="1"/>
        <end position="22"/>
    </location>
</feature>
<dbReference type="PANTHER" id="PTHR10913:SF45">
    <property type="entry name" value="FOLLISTATIN, ISOFORM A-RELATED"/>
    <property type="match status" value="1"/>
</dbReference>
<keyword evidence="3" id="KW-1015">Disulfide bond</keyword>
<evidence type="ECO:0000256" key="5">
    <source>
        <dbReference type="SAM" id="SignalP"/>
    </source>
</evidence>
<gene>
    <name evidence="8" type="primary">LOC110979141</name>
</gene>
<keyword evidence="2" id="KW-0722">Serine protease inhibitor</keyword>
<dbReference type="GO" id="GO:0005576">
    <property type="term" value="C:extracellular region"/>
    <property type="evidence" value="ECO:0007669"/>
    <property type="project" value="TreeGrafter"/>
</dbReference>
<dbReference type="OMA" id="CRGECPC"/>
<keyword evidence="1" id="KW-0646">Protease inhibitor</keyword>
<dbReference type="SUPFAM" id="SSF100895">
    <property type="entry name" value="Kazal-type serine protease inhibitors"/>
    <property type="match status" value="1"/>
</dbReference>
<protein>
    <submittedName>
        <fullName evidence="8">Uncharacterized protein LOC110979141</fullName>
    </submittedName>
</protein>
<dbReference type="Proteomes" id="UP000694845">
    <property type="component" value="Unplaced"/>
</dbReference>
<evidence type="ECO:0000256" key="2">
    <source>
        <dbReference type="ARBA" id="ARBA00022900"/>
    </source>
</evidence>
<evidence type="ECO:0000256" key="4">
    <source>
        <dbReference type="SAM" id="MobiDB-lite"/>
    </source>
</evidence>
<evidence type="ECO:0000256" key="3">
    <source>
        <dbReference type="ARBA" id="ARBA00023157"/>
    </source>
</evidence>
<keyword evidence="7" id="KW-1185">Reference proteome</keyword>
<dbReference type="InterPro" id="IPR002350">
    <property type="entry name" value="Kazal_dom"/>
</dbReference>
<feature type="domain" description="Kazal-like" evidence="6">
    <location>
        <begin position="52"/>
        <end position="102"/>
    </location>
</feature>
<proteinExistence type="predicted"/>
<dbReference type="Gene3D" id="3.30.60.30">
    <property type="match status" value="1"/>
</dbReference>
<evidence type="ECO:0000259" key="6">
    <source>
        <dbReference type="PROSITE" id="PS51465"/>
    </source>
</evidence>
<dbReference type="PROSITE" id="PS51465">
    <property type="entry name" value="KAZAL_2"/>
    <property type="match status" value="1"/>
</dbReference>
<organism evidence="7 8">
    <name type="scientific">Acanthaster planci</name>
    <name type="common">Crown-of-thorns starfish</name>
    <dbReference type="NCBI Taxonomy" id="133434"/>
    <lineage>
        <taxon>Eukaryota</taxon>
        <taxon>Metazoa</taxon>
        <taxon>Echinodermata</taxon>
        <taxon>Eleutherozoa</taxon>
        <taxon>Asterozoa</taxon>
        <taxon>Asteroidea</taxon>
        <taxon>Valvatacea</taxon>
        <taxon>Valvatida</taxon>
        <taxon>Acanthasteridae</taxon>
        <taxon>Acanthaster</taxon>
    </lineage>
</organism>
<evidence type="ECO:0000256" key="1">
    <source>
        <dbReference type="ARBA" id="ARBA00022690"/>
    </source>
</evidence>
<evidence type="ECO:0000313" key="8">
    <source>
        <dbReference type="RefSeq" id="XP_022090392.1"/>
    </source>
</evidence>
<dbReference type="InterPro" id="IPR050653">
    <property type="entry name" value="Prot_Inhib_GrowthFact_Antg"/>
</dbReference>
<reference evidence="8" key="1">
    <citation type="submission" date="2025-08" db="UniProtKB">
        <authorList>
            <consortium name="RefSeq"/>
        </authorList>
    </citation>
    <scope>IDENTIFICATION</scope>
</reference>
<dbReference type="PANTHER" id="PTHR10913">
    <property type="entry name" value="FOLLISTATIN-RELATED"/>
    <property type="match status" value="1"/>
</dbReference>
<dbReference type="Pfam" id="PF00050">
    <property type="entry name" value="Kazal_1"/>
    <property type="match status" value="1"/>
</dbReference>
<dbReference type="CDD" id="cd00104">
    <property type="entry name" value="KAZAL_FS"/>
    <property type="match status" value="1"/>
</dbReference>
<feature type="compositionally biased region" description="Basic residues" evidence="4">
    <location>
        <begin position="155"/>
        <end position="164"/>
    </location>
</feature>